<evidence type="ECO:0000313" key="3">
    <source>
        <dbReference type="EMBL" id="CAF4396108.1"/>
    </source>
</evidence>
<keyword evidence="4" id="KW-1185">Reference proteome</keyword>
<dbReference type="Gene3D" id="3.20.20.80">
    <property type="entry name" value="Glycosidases"/>
    <property type="match status" value="1"/>
</dbReference>
<dbReference type="OrthoDB" id="16653at2759"/>
<organism evidence="2 4">
    <name type="scientific">Didymodactylos carnosus</name>
    <dbReference type="NCBI Taxonomy" id="1234261"/>
    <lineage>
        <taxon>Eukaryota</taxon>
        <taxon>Metazoa</taxon>
        <taxon>Spiralia</taxon>
        <taxon>Gnathifera</taxon>
        <taxon>Rotifera</taxon>
        <taxon>Eurotatoria</taxon>
        <taxon>Bdelloidea</taxon>
        <taxon>Philodinida</taxon>
        <taxon>Philodinidae</taxon>
        <taxon>Didymodactylos</taxon>
    </lineage>
</organism>
<proteinExistence type="predicted"/>
<gene>
    <name evidence="2" type="ORF">GPM918_LOCUS38353</name>
    <name evidence="3" type="ORF">SRO942_LOCUS39173</name>
</gene>
<accession>A0A815W1N6</accession>
<comment type="caution">
    <text evidence="2">The sequence shown here is derived from an EMBL/GenBank/DDBJ whole genome shotgun (WGS) entry which is preliminary data.</text>
</comment>
<dbReference type="InterPro" id="IPR017853">
    <property type="entry name" value="GH"/>
</dbReference>
<dbReference type="InterPro" id="IPR011496">
    <property type="entry name" value="O-GlcNAcase_cat"/>
</dbReference>
<evidence type="ECO:0000313" key="4">
    <source>
        <dbReference type="Proteomes" id="UP000663829"/>
    </source>
</evidence>
<dbReference type="Pfam" id="PF07555">
    <property type="entry name" value="NAGidase"/>
    <property type="match status" value="1"/>
</dbReference>
<dbReference type="SUPFAM" id="SSF51445">
    <property type="entry name" value="(Trans)glycosidases"/>
    <property type="match status" value="1"/>
</dbReference>
<sequence>MSIPATVPINGIIEGFYWSAPNQVKGQFKFFSKTQRDQLISSMSEGLNYYFYAPQDTEDHPFTMKLWDSQQAADWSDTVSKASNVSIVMGLRPRWIDSVQTSLQAVKLKLTQFALVGIHYYILCWDDTEGAGTTAQMKLQRDLIKALVLDVTNIELIGIIPAYYSRSQISGTTNAAWGQQISILNQIPSSIRFFVTGLTVVPSSIQTSDIPTLTNRQFIFFDNWIAVDSSTKVTMSWPPNRHSDIYNASASISGSVLNLAFPPERIIHQIYATIQRINNKYSYINSRSAAVYWSQYLLANHFYRSNSSEQLETNLQLAIDNLYETTQAIIQRYPLLSAIFTN</sequence>
<dbReference type="PROSITE" id="PS52009">
    <property type="entry name" value="GH84"/>
    <property type="match status" value="1"/>
</dbReference>
<dbReference type="Proteomes" id="UP000681722">
    <property type="component" value="Unassembled WGS sequence"/>
</dbReference>
<protein>
    <recommendedName>
        <fullName evidence="1">GH84 domain-containing protein</fullName>
    </recommendedName>
</protein>
<reference evidence="2" key="1">
    <citation type="submission" date="2021-02" db="EMBL/GenBank/DDBJ databases">
        <authorList>
            <person name="Nowell W R."/>
        </authorList>
    </citation>
    <scope>NUCLEOTIDE SEQUENCE</scope>
</reference>
<name>A0A815W1N6_9BILA</name>
<evidence type="ECO:0000259" key="1">
    <source>
        <dbReference type="PROSITE" id="PS52009"/>
    </source>
</evidence>
<dbReference type="EMBL" id="CAJNOQ010025336">
    <property type="protein sequence ID" value="CAF1536218.1"/>
    <property type="molecule type" value="Genomic_DNA"/>
</dbReference>
<dbReference type="EMBL" id="CAJOBC010090943">
    <property type="protein sequence ID" value="CAF4396108.1"/>
    <property type="molecule type" value="Genomic_DNA"/>
</dbReference>
<dbReference type="AlphaFoldDB" id="A0A815W1N6"/>
<evidence type="ECO:0000313" key="2">
    <source>
        <dbReference type="EMBL" id="CAF1536218.1"/>
    </source>
</evidence>
<feature type="domain" description="GH84" evidence="1">
    <location>
        <begin position="8"/>
        <end position="281"/>
    </location>
</feature>
<dbReference type="Proteomes" id="UP000663829">
    <property type="component" value="Unassembled WGS sequence"/>
</dbReference>